<evidence type="ECO:0000313" key="2">
    <source>
        <dbReference type="EMBL" id="KAK4316194.1"/>
    </source>
</evidence>
<reference evidence="2" key="1">
    <citation type="submission" date="2023-11" db="EMBL/GenBank/DDBJ databases">
        <title>Genome assemblies of two species of porcelain crab, Petrolisthes cinctipes and Petrolisthes manimaculis (Anomura: Porcellanidae).</title>
        <authorList>
            <person name="Angst P."/>
        </authorList>
    </citation>
    <scope>NUCLEOTIDE SEQUENCE</scope>
    <source>
        <strain evidence="2">PB745_02</strain>
        <tissue evidence="2">Gill</tissue>
    </source>
</reference>
<dbReference type="AlphaFoldDB" id="A0AAE1PXI6"/>
<feature type="region of interest" description="Disordered" evidence="1">
    <location>
        <begin position="1"/>
        <end position="42"/>
    </location>
</feature>
<feature type="compositionally biased region" description="Low complexity" evidence="1">
    <location>
        <begin position="98"/>
        <end position="112"/>
    </location>
</feature>
<evidence type="ECO:0000256" key="1">
    <source>
        <dbReference type="SAM" id="MobiDB-lite"/>
    </source>
</evidence>
<proteinExistence type="predicted"/>
<feature type="region of interest" description="Disordered" evidence="1">
    <location>
        <begin position="94"/>
        <end position="119"/>
    </location>
</feature>
<name>A0AAE1PXI6_9EUCA</name>
<feature type="compositionally biased region" description="Gly residues" evidence="1">
    <location>
        <begin position="27"/>
        <end position="38"/>
    </location>
</feature>
<organism evidence="2 3">
    <name type="scientific">Petrolisthes manimaculis</name>
    <dbReference type="NCBI Taxonomy" id="1843537"/>
    <lineage>
        <taxon>Eukaryota</taxon>
        <taxon>Metazoa</taxon>
        <taxon>Ecdysozoa</taxon>
        <taxon>Arthropoda</taxon>
        <taxon>Crustacea</taxon>
        <taxon>Multicrustacea</taxon>
        <taxon>Malacostraca</taxon>
        <taxon>Eumalacostraca</taxon>
        <taxon>Eucarida</taxon>
        <taxon>Decapoda</taxon>
        <taxon>Pleocyemata</taxon>
        <taxon>Anomura</taxon>
        <taxon>Galatheoidea</taxon>
        <taxon>Porcellanidae</taxon>
        <taxon>Petrolisthes</taxon>
    </lineage>
</organism>
<accession>A0AAE1PXI6</accession>
<dbReference type="EMBL" id="JAWZYT010001043">
    <property type="protein sequence ID" value="KAK4316194.1"/>
    <property type="molecule type" value="Genomic_DNA"/>
</dbReference>
<evidence type="ECO:0000313" key="3">
    <source>
        <dbReference type="Proteomes" id="UP001292094"/>
    </source>
</evidence>
<protein>
    <submittedName>
        <fullName evidence="2">Uncharacterized protein</fullName>
    </submittedName>
</protein>
<keyword evidence="3" id="KW-1185">Reference proteome</keyword>
<dbReference type="Proteomes" id="UP001292094">
    <property type="component" value="Unassembled WGS sequence"/>
</dbReference>
<gene>
    <name evidence="2" type="ORF">Pmani_012702</name>
</gene>
<sequence length="119" mass="12990">MRSRTRVQKRSCESSLTVGAPVTTGGDPAGHGGLGERAGPGDPALRIGECGVSAPLSLFSLSRIVLNLWLFRWHRSESNVRPGKRVRLARLTNSPGLNSEWSNSNYENVSSSSDHRFRD</sequence>
<comment type="caution">
    <text evidence="2">The sequence shown here is derived from an EMBL/GenBank/DDBJ whole genome shotgun (WGS) entry which is preliminary data.</text>
</comment>